<dbReference type="Proteomes" id="UP000266673">
    <property type="component" value="Unassembled WGS sequence"/>
</dbReference>
<accession>A0A397VNK4</accession>
<dbReference type="EMBL" id="QKWP01000304">
    <property type="protein sequence ID" value="RIB22549.1"/>
    <property type="molecule type" value="Genomic_DNA"/>
</dbReference>
<name>A0A397VNK4_9GLOM</name>
<evidence type="ECO:0000313" key="1">
    <source>
        <dbReference type="EMBL" id="RIB22549.1"/>
    </source>
</evidence>
<dbReference type="OrthoDB" id="2461444at2759"/>
<evidence type="ECO:0000313" key="2">
    <source>
        <dbReference type="Proteomes" id="UP000266673"/>
    </source>
</evidence>
<dbReference type="AlphaFoldDB" id="A0A397VNK4"/>
<organism evidence="1 2">
    <name type="scientific">Gigaspora rosea</name>
    <dbReference type="NCBI Taxonomy" id="44941"/>
    <lineage>
        <taxon>Eukaryota</taxon>
        <taxon>Fungi</taxon>
        <taxon>Fungi incertae sedis</taxon>
        <taxon>Mucoromycota</taxon>
        <taxon>Glomeromycotina</taxon>
        <taxon>Glomeromycetes</taxon>
        <taxon>Diversisporales</taxon>
        <taxon>Gigasporaceae</taxon>
        <taxon>Gigaspora</taxon>
    </lineage>
</organism>
<sequence length="134" mass="15203">MLNPNLPTLSSDLIYQLAQLIQQSQTASSTCQFEPHQPPKQTYNTEIKPTGNLLASHPILECLDVKRMSQKCNTLLKRLTMEQLEEFNEIIDQSLCDPINDNQIPKVLEATLKNIIKVDNNKGTEEIIHLPSHI</sequence>
<protein>
    <submittedName>
        <fullName evidence="1">Uncharacterized protein</fullName>
    </submittedName>
</protein>
<proteinExistence type="predicted"/>
<reference evidence="1 2" key="1">
    <citation type="submission" date="2018-06" db="EMBL/GenBank/DDBJ databases">
        <title>Comparative genomics reveals the genomic features of Rhizophagus irregularis, R. cerebriforme, R. diaphanum and Gigaspora rosea, and their symbiotic lifestyle signature.</title>
        <authorList>
            <person name="Morin E."/>
            <person name="San Clemente H."/>
            <person name="Chen E.C.H."/>
            <person name="De La Providencia I."/>
            <person name="Hainaut M."/>
            <person name="Kuo A."/>
            <person name="Kohler A."/>
            <person name="Murat C."/>
            <person name="Tang N."/>
            <person name="Roy S."/>
            <person name="Loubradou J."/>
            <person name="Henrissat B."/>
            <person name="Grigoriev I.V."/>
            <person name="Corradi N."/>
            <person name="Roux C."/>
            <person name="Martin F.M."/>
        </authorList>
    </citation>
    <scope>NUCLEOTIDE SEQUENCE [LARGE SCALE GENOMIC DNA]</scope>
    <source>
        <strain evidence="1 2">DAOM 194757</strain>
    </source>
</reference>
<comment type="caution">
    <text evidence="1">The sequence shown here is derived from an EMBL/GenBank/DDBJ whole genome shotgun (WGS) entry which is preliminary data.</text>
</comment>
<keyword evidence="2" id="KW-1185">Reference proteome</keyword>
<gene>
    <name evidence="1" type="ORF">C2G38_2243232</name>
</gene>